<reference evidence="2 3" key="1">
    <citation type="submission" date="2019-03" db="EMBL/GenBank/DDBJ databases">
        <title>First draft genome of Liparis tanakae, snailfish: a comprehensive survey of snailfish specific genes.</title>
        <authorList>
            <person name="Kim W."/>
            <person name="Song I."/>
            <person name="Jeong J.-H."/>
            <person name="Kim D."/>
            <person name="Kim S."/>
            <person name="Ryu S."/>
            <person name="Song J.Y."/>
            <person name="Lee S.K."/>
        </authorList>
    </citation>
    <scope>NUCLEOTIDE SEQUENCE [LARGE SCALE GENOMIC DNA]</scope>
    <source>
        <tissue evidence="2">Muscle</tissue>
    </source>
</reference>
<evidence type="ECO:0000313" key="2">
    <source>
        <dbReference type="EMBL" id="TNN42642.1"/>
    </source>
</evidence>
<comment type="caution">
    <text evidence="2">The sequence shown here is derived from an EMBL/GenBank/DDBJ whole genome shotgun (WGS) entry which is preliminary data.</text>
</comment>
<dbReference type="Proteomes" id="UP000314294">
    <property type="component" value="Unassembled WGS sequence"/>
</dbReference>
<feature type="region of interest" description="Disordered" evidence="1">
    <location>
        <begin position="35"/>
        <end position="70"/>
    </location>
</feature>
<keyword evidence="3" id="KW-1185">Reference proteome</keyword>
<sequence>MSLEASEPYVWPSASGCTLSVWLRPVDAAEIHREGRRPLLFTSPDIQPFQKNPPLRNPAARHPRHPGVEQ</sequence>
<feature type="compositionally biased region" description="Basic residues" evidence="1">
    <location>
        <begin position="59"/>
        <end position="70"/>
    </location>
</feature>
<gene>
    <name evidence="2" type="ORF">EYF80_047168</name>
</gene>
<evidence type="ECO:0000256" key="1">
    <source>
        <dbReference type="SAM" id="MobiDB-lite"/>
    </source>
</evidence>
<accession>A0A4Z2FQL7</accession>
<evidence type="ECO:0000313" key="3">
    <source>
        <dbReference type="Proteomes" id="UP000314294"/>
    </source>
</evidence>
<dbReference type="AlphaFoldDB" id="A0A4Z2FQL7"/>
<proteinExistence type="predicted"/>
<organism evidence="2 3">
    <name type="scientific">Liparis tanakae</name>
    <name type="common">Tanaka's snailfish</name>
    <dbReference type="NCBI Taxonomy" id="230148"/>
    <lineage>
        <taxon>Eukaryota</taxon>
        <taxon>Metazoa</taxon>
        <taxon>Chordata</taxon>
        <taxon>Craniata</taxon>
        <taxon>Vertebrata</taxon>
        <taxon>Euteleostomi</taxon>
        <taxon>Actinopterygii</taxon>
        <taxon>Neopterygii</taxon>
        <taxon>Teleostei</taxon>
        <taxon>Neoteleostei</taxon>
        <taxon>Acanthomorphata</taxon>
        <taxon>Eupercaria</taxon>
        <taxon>Perciformes</taxon>
        <taxon>Cottioidei</taxon>
        <taxon>Cottales</taxon>
        <taxon>Liparidae</taxon>
        <taxon>Liparis</taxon>
    </lineage>
</organism>
<name>A0A4Z2FQL7_9TELE</name>
<dbReference type="EMBL" id="SRLO01001022">
    <property type="protein sequence ID" value="TNN42642.1"/>
    <property type="molecule type" value="Genomic_DNA"/>
</dbReference>
<protein>
    <submittedName>
        <fullName evidence="2">Uncharacterized protein</fullName>
    </submittedName>
</protein>